<evidence type="ECO:0000313" key="2">
    <source>
        <dbReference type="EMBL" id="AFM40966.1"/>
    </source>
</evidence>
<proteinExistence type="predicted"/>
<dbReference type="STRING" id="646529.Desaci_1991"/>
<keyword evidence="1" id="KW-0812">Transmembrane</keyword>
<dbReference type="OrthoDB" id="2088230at2"/>
<keyword evidence="1" id="KW-0472">Membrane</keyword>
<dbReference type="eggNOG" id="ENOG5033FIB">
    <property type="taxonomic scope" value="Bacteria"/>
</dbReference>
<dbReference type="Proteomes" id="UP000002892">
    <property type="component" value="Chromosome"/>
</dbReference>
<protein>
    <submittedName>
        <fullName evidence="2">Uncharacterized protein</fullName>
    </submittedName>
</protein>
<keyword evidence="1" id="KW-1133">Transmembrane helix</keyword>
<feature type="transmembrane region" description="Helical" evidence="1">
    <location>
        <begin position="7"/>
        <end position="27"/>
    </location>
</feature>
<reference evidence="2 3" key="1">
    <citation type="journal article" date="2012" name="J. Bacteriol.">
        <title>Complete genome sequences of Desulfosporosinus orientis DSM765T, Desulfosporosinus youngiae DSM17734T, Desulfosporosinus meridiei DSM13257T, and Desulfosporosinus acidiphilus DSM22704T.</title>
        <authorList>
            <person name="Pester M."/>
            <person name="Brambilla E."/>
            <person name="Alazard D."/>
            <person name="Rattei T."/>
            <person name="Weinmaier T."/>
            <person name="Han J."/>
            <person name="Lucas S."/>
            <person name="Lapidus A."/>
            <person name="Cheng J.F."/>
            <person name="Goodwin L."/>
            <person name="Pitluck S."/>
            <person name="Peters L."/>
            <person name="Ovchinnikova G."/>
            <person name="Teshima H."/>
            <person name="Detter J.C."/>
            <person name="Han C.S."/>
            <person name="Tapia R."/>
            <person name="Land M.L."/>
            <person name="Hauser L."/>
            <person name="Kyrpides N.C."/>
            <person name="Ivanova N.N."/>
            <person name="Pagani I."/>
            <person name="Huntmann M."/>
            <person name="Wei C.L."/>
            <person name="Davenport K.W."/>
            <person name="Daligault H."/>
            <person name="Chain P.S."/>
            <person name="Chen A."/>
            <person name="Mavromatis K."/>
            <person name="Markowitz V."/>
            <person name="Szeto E."/>
            <person name="Mikhailova N."/>
            <person name="Pati A."/>
            <person name="Wagner M."/>
            <person name="Woyke T."/>
            <person name="Ollivier B."/>
            <person name="Klenk H.P."/>
            <person name="Spring S."/>
            <person name="Loy A."/>
        </authorList>
    </citation>
    <scope>NUCLEOTIDE SEQUENCE [LARGE SCALE GENOMIC DNA]</scope>
    <source>
        <strain evidence="3">DSM 22704 / JCM 16185 / SJ4</strain>
    </source>
</reference>
<dbReference type="HOGENOM" id="CLU_192970_0_0_9"/>
<gene>
    <name evidence="2" type="ordered locus">Desaci_1991</name>
</gene>
<accession>I4D592</accession>
<evidence type="ECO:0000313" key="3">
    <source>
        <dbReference type="Proteomes" id="UP000002892"/>
    </source>
</evidence>
<feature type="transmembrane region" description="Helical" evidence="1">
    <location>
        <begin position="58"/>
        <end position="78"/>
    </location>
</feature>
<sequence length="87" mass="9712">MRKKQAYIIFLVVLIVGFVLTLNSIWLGQEHASSIVQQQGGSIDTNTYVVYLQESIRIFNGLGIILILIGGLGEVLLFTRGDKFDKQ</sequence>
<dbReference type="RefSeq" id="WP_014826971.1">
    <property type="nucleotide sequence ID" value="NC_018068.1"/>
</dbReference>
<organism evidence="2 3">
    <name type="scientific">Desulfosporosinus acidiphilus (strain DSM 22704 / JCM 16185 / SJ4)</name>
    <dbReference type="NCBI Taxonomy" id="646529"/>
    <lineage>
        <taxon>Bacteria</taxon>
        <taxon>Bacillati</taxon>
        <taxon>Bacillota</taxon>
        <taxon>Clostridia</taxon>
        <taxon>Eubacteriales</taxon>
        <taxon>Desulfitobacteriaceae</taxon>
        <taxon>Desulfosporosinus</taxon>
    </lineage>
</organism>
<evidence type="ECO:0000256" key="1">
    <source>
        <dbReference type="SAM" id="Phobius"/>
    </source>
</evidence>
<name>I4D592_DESAJ</name>
<keyword evidence="3" id="KW-1185">Reference proteome</keyword>
<dbReference type="EMBL" id="CP003639">
    <property type="protein sequence ID" value="AFM40966.1"/>
    <property type="molecule type" value="Genomic_DNA"/>
</dbReference>
<dbReference type="KEGG" id="dai:Desaci_1991"/>
<dbReference type="AlphaFoldDB" id="I4D592"/>